<reference evidence="2" key="1">
    <citation type="journal article" date="2021" name="PeerJ">
        <title>Extensive microbial diversity within the chicken gut microbiome revealed by metagenomics and culture.</title>
        <authorList>
            <person name="Gilroy R."/>
            <person name="Ravi A."/>
            <person name="Getino M."/>
            <person name="Pursley I."/>
            <person name="Horton D.L."/>
            <person name="Alikhan N.F."/>
            <person name="Baker D."/>
            <person name="Gharbi K."/>
            <person name="Hall N."/>
            <person name="Watson M."/>
            <person name="Adriaenssens E.M."/>
            <person name="Foster-Nyarko E."/>
            <person name="Jarju S."/>
            <person name="Secka A."/>
            <person name="Antonio M."/>
            <person name="Oren A."/>
            <person name="Chaudhuri R.R."/>
            <person name="La Ragione R."/>
            <person name="Hildebrand F."/>
            <person name="Pallen M.J."/>
        </authorList>
    </citation>
    <scope>NUCLEOTIDE SEQUENCE</scope>
    <source>
        <strain evidence="2">5790</strain>
    </source>
</reference>
<dbReference type="AlphaFoldDB" id="A0A9D1PQQ2"/>
<reference evidence="2" key="2">
    <citation type="submission" date="2021-04" db="EMBL/GenBank/DDBJ databases">
        <authorList>
            <person name="Gilroy R."/>
        </authorList>
    </citation>
    <scope>NUCLEOTIDE SEQUENCE</scope>
    <source>
        <strain evidence="2">5790</strain>
    </source>
</reference>
<keyword evidence="1" id="KW-0472">Membrane</keyword>
<protein>
    <submittedName>
        <fullName evidence="2">Uncharacterized protein</fullName>
    </submittedName>
</protein>
<keyword evidence="1" id="KW-0812">Transmembrane</keyword>
<keyword evidence="1" id="KW-1133">Transmembrane helix</keyword>
<evidence type="ECO:0000256" key="1">
    <source>
        <dbReference type="SAM" id="Phobius"/>
    </source>
</evidence>
<dbReference type="Proteomes" id="UP000824162">
    <property type="component" value="Unassembled WGS sequence"/>
</dbReference>
<proteinExistence type="predicted"/>
<sequence length="210" mass="23988">MDRQAMEAKEMTKNLPFKERFINFWYYRKWLVIGIVAAVLIVALTIYEIFNVPRYDLYAGMYLEHAISDEGIDALITDMTQYSNDVNGDDRVTISMTPMIANTESETEELAAVQTRLMSELNSGDNMMFIVDQGYYDFLMNGDYRESFKYEFALSSVPELAGKVGYSGELYVLVKDLYPSEENNADKRLQHNNAIAIFSGISGHPIEESN</sequence>
<organism evidence="2 3">
    <name type="scientific">Candidatus Monoglobus merdigallinarum</name>
    <dbReference type="NCBI Taxonomy" id="2838698"/>
    <lineage>
        <taxon>Bacteria</taxon>
        <taxon>Bacillati</taxon>
        <taxon>Bacillota</taxon>
        <taxon>Clostridia</taxon>
        <taxon>Monoglobales</taxon>
        <taxon>Monoglobaceae</taxon>
        <taxon>Monoglobus</taxon>
    </lineage>
</organism>
<gene>
    <name evidence="2" type="ORF">H9900_03765</name>
</gene>
<comment type="caution">
    <text evidence="2">The sequence shown here is derived from an EMBL/GenBank/DDBJ whole genome shotgun (WGS) entry which is preliminary data.</text>
</comment>
<accession>A0A9D1PQQ2</accession>
<evidence type="ECO:0000313" key="2">
    <source>
        <dbReference type="EMBL" id="HIV85910.1"/>
    </source>
</evidence>
<evidence type="ECO:0000313" key="3">
    <source>
        <dbReference type="Proteomes" id="UP000824162"/>
    </source>
</evidence>
<feature type="transmembrane region" description="Helical" evidence="1">
    <location>
        <begin position="30"/>
        <end position="50"/>
    </location>
</feature>
<name>A0A9D1PQQ2_9FIRM</name>
<dbReference type="EMBL" id="DXIJ01000075">
    <property type="protein sequence ID" value="HIV85910.1"/>
    <property type="molecule type" value="Genomic_DNA"/>
</dbReference>